<feature type="region of interest" description="Disordered" evidence="1">
    <location>
        <begin position="31"/>
        <end position="53"/>
    </location>
</feature>
<dbReference type="EMBL" id="CAJVPY010010252">
    <property type="protein sequence ID" value="CAG8717015.1"/>
    <property type="molecule type" value="Genomic_DNA"/>
</dbReference>
<protein>
    <submittedName>
        <fullName evidence="2">15134_t:CDS:1</fullName>
    </submittedName>
</protein>
<proteinExistence type="predicted"/>
<evidence type="ECO:0000256" key="1">
    <source>
        <dbReference type="SAM" id="MobiDB-lite"/>
    </source>
</evidence>
<gene>
    <name evidence="2" type="ORF">DERYTH_LOCUS14013</name>
</gene>
<feature type="non-terminal residue" evidence="2">
    <location>
        <position position="1"/>
    </location>
</feature>
<dbReference type="AlphaFoldDB" id="A0A9N9I226"/>
<sequence length="53" mass="5648">KGKEPIQPTGKYPPASALNDLIMKASKVTLQGQNEMSSSNAHPVTAPTNQQEN</sequence>
<comment type="caution">
    <text evidence="2">The sequence shown here is derived from an EMBL/GenBank/DDBJ whole genome shotgun (WGS) entry which is preliminary data.</text>
</comment>
<name>A0A9N9I226_9GLOM</name>
<evidence type="ECO:0000313" key="2">
    <source>
        <dbReference type="EMBL" id="CAG8717015.1"/>
    </source>
</evidence>
<evidence type="ECO:0000313" key="3">
    <source>
        <dbReference type="Proteomes" id="UP000789405"/>
    </source>
</evidence>
<accession>A0A9N9I226</accession>
<organism evidence="2 3">
    <name type="scientific">Dentiscutata erythropus</name>
    <dbReference type="NCBI Taxonomy" id="1348616"/>
    <lineage>
        <taxon>Eukaryota</taxon>
        <taxon>Fungi</taxon>
        <taxon>Fungi incertae sedis</taxon>
        <taxon>Mucoromycota</taxon>
        <taxon>Glomeromycotina</taxon>
        <taxon>Glomeromycetes</taxon>
        <taxon>Diversisporales</taxon>
        <taxon>Gigasporaceae</taxon>
        <taxon>Dentiscutata</taxon>
    </lineage>
</organism>
<reference evidence="2" key="1">
    <citation type="submission" date="2021-06" db="EMBL/GenBank/DDBJ databases">
        <authorList>
            <person name="Kallberg Y."/>
            <person name="Tangrot J."/>
            <person name="Rosling A."/>
        </authorList>
    </citation>
    <scope>NUCLEOTIDE SEQUENCE</scope>
    <source>
        <strain evidence="2">MA453B</strain>
    </source>
</reference>
<dbReference type="Proteomes" id="UP000789405">
    <property type="component" value="Unassembled WGS sequence"/>
</dbReference>
<dbReference type="OrthoDB" id="10515882at2759"/>
<keyword evidence="3" id="KW-1185">Reference proteome</keyword>